<name>A0AAW0JHX0_QUESU</name>
<reference evidence="2 3" key="1">
    <citation type="journal article" date="2018" name="Sci. Data">
        <title>The draft genome sequence of cork oak.</title>
        <authorList>
            <person name="Ramos A.M."/>
            <person name="Usie A."/>
            <person name="Barbosa P."/>
            <person name="Barros P.M."/>
            <person name="Capote T."/>
            <person name="Chaves I."/>
            <person name="Simoes F."/>
            <person name="Abreu I."/>
            <person name="Carrasquinho I."/>
            <person name="Faro C."/>
            <person name="Guimaraes J.B."/>
            <person name="Mendonca D."/>
            <person name="Nobrega F."/>
            <person name="Rodrigues L."/>
            <person name="Saibo N.J.M."/>
            <person name="Varela M.C."/>
            <person name="Egas C."/>
            <person name="Matos J."/>
            <person name="Miguel C.M."/>
            <person name="Oliveira M.M."/>
            <person name="Ricardo C.P."/>
            <person name="Goncalves S."/>
        </authorList>
    </citation>
    <scope>NUCLEOTIDE SEQUENCE [LARGE SCALE GENOMIC DNA]</scope>
    <source>
        <strain evidence="3">cv. HL8</strain>
    </source>
</reference>
<keyword evidence="3" id="KW-1185">Reference proteome</keyword>
<comment type="caution">
    <text evidence="2">The sequence shown here is derived from an EMBL/GenBank/DDBJ whole genome shotgun (WGS) entry which is preliminary data.</text>
</comment>
<evidence type="ECO:0000313" key="2">
    <source>
        <dbReference type="EMBL" id="KAK7825869.1"/>
    </source>
</evidence>
<gene>
    <name evidence="2" type="primary">PMGI</name>
    <name evidence="2" type="ORF">CFP56_032698</name>
</gene>
<keyword evidence="1" id="KW-1133">Transmembrane helix</keyword>
<dbReference type="AlphaFoldDB" id="A0AAW0JHX0"/>
<proteinExistence type="predicted"/>
<keyword evidence="1" id="KW-0472">Membrane</keyword>
<protein>
    <submittedName>
        <fullName evidence="2">2,3-bisphosphoglycerate-independent phosphoglycerate mutase</fullName>
    </submittedName>
</protein>
<evidence type="ECO:0000313" key="3">
    <source>
        <dbReference type="Proteomes" id="UP000237347"/>
    </source>
</evidence>
<accession>A0AAW0JHX0</accession>
<evidence type="ECO:0000256" key="1">
    <source>
        <dbReference type="SAM" id="Phobius"/>
    </source>
</evidence>
<feature type="transmembrane region" description="Helical" evidence="1">
    <location>
        <begin position="6"/>
        <end position="30"/>
    </location>
</feature>
<keyword evidence="1" id="KW-0812">Transmembrane</keyword>
<dbReference type="Proteomes" id="UP000237347">
    <property type="component" value="Unassembled WGS sequence"/>
</dbReference>
<dbReference type="EMBL" id="PKMF04000562">
    <property type="protein sequence ID" value="KAK7825869.1"/>
    <property type="molecule type" value="Genomic_DNA"/>
</dbReference>
<organism evidence="2 3">
    <name type="scientific">Quercus suber</name>
    <name type="common">Cork oak</name>
    <dbReference type="NCBI Taxonomy" id="58331"/>
    <lineage>
        <taxon>Eukaryota</taxon>
        <taxon>Viridiplantae</taxon>
        <taxon>Streptophyta</taxon>
        <taxon>Embryophyta</taxon>
        <taxon>Tracheophyta</taxon>
        <taxon>Spermatophyta</taxon>
        <taxon>Magnoliopsida</taxon>
        <taxon>eudicotyledons</taxon>
        <taxon>Gunneridae</taxon>
        <taxon>Pentapetalae</taxon>
        <taxon>rosids</taxon>
        <taxon>fabids</taxon>
        <taxon>Fagales</taxon>
        <taxon>Fagaceae</taxon>
        <taxon>Quercus</taxon>
    </lineage>
</organism>
<sequence>MGKNNLFAQLYYTLLYFVSKTFVYYINLFLSMFNFIQSNRYCHGEETQLTGFWGLWGSRVDAIDHYTDEIAKLSEELAAQRWNGLRSLAYGTACGHVLASAELQAFFYFVPRPLFLGVHWYPNSGINCIIGHIKVPIAIGGPGLAPGCRFRRDIRTGGLPNKHCVVIVLFFFPKDFAKVFISTFDRSPGGEEDRSPISDARCVLVLELEFEARCDDRCALL</sequence>